<evidence type="ECO:0000259" key="3">
    <source>
        <dbReference type="Pfam" id="PF21388"/>
    </source>
</evidence>
<dbReference type="Gene3D" id="1.20.58.2190">
    <property type="match status" value="1"/>
</dbReference>
<dbReference type="OrthoDB" id="9837000at2759"/>
<sequence length="525" mass="58913">MTNNVEDQTPVSRKDVFVKYLQYYDRVCCEGDLKVCSETQVTDEARRVLLLPEEEPRKRFNTPDFYETLYECAQYRDCQRRVHDFKKAAELLEMFCVNLFLFPWKKEIKTLKTFTGHFVHYIKPVLPFARSILQIIGYCMETDTEYRLSDNFDPSKAKSMGFDLFLVRLECEYLLELMNQRSHVECLEIIQTRAAPLTFVAGKEASEPINNICNLNEDVFKNDGHVEGGSLVSPGEEQQQESLKSHNPHDQEVDKSQDASISDVERPSNSFMTDDKSILEMQKNYPDLAIRQKPIFRKSQRSMQPLKAQEWAGSRGHNAGLFHKASTDMSGPQSIAIHTETTPGHRKLHIPNALVEAQPSDDKPLVLQVGKLLQGRSREGSTEDCLAELTEQMGKMHMKELSADEPLKYPIEETAQAQPCSGPNDVITAPPTKSPDGMSLPILCSPSQEPVCNITGCGSCVASDGIFAQDSLIKEPPQSIYIPSALSACPPVFGPPADHNEGSNGHKSPTPQQPEDDLVQTYVVI</sequence>
<name>A0A671ML54_9TELE</name>
<dbReference type="KEGG" id="sanh:107673765"/>
<dbReference type="Ensembl" id="ENSSANT00000036315.1">
    <property type="protein sequence ID" value="ENSSANP00000034105.1"/>
    <property type="gene ID" value="ENSSANG00000017403.1"/>
</dbReference>
<gene>
    <name evidence="4" type="primary">LOC107673765</name>
</gene>
<feature type="domain" description="Spermatogenesis-associated protein 2 PUB-like" evidence="3">
    <location>
        <begin position="16"/>
        <end position="193"/>
    </location>
</feature>
<evidence type="ECO:0000313" key="5">
    <source>
        <dbReference type="Proteomes" id="UP000472260"/>
    </source>
</evidence>
<dbReference type="RefSeq" id="XP_016323025.1">
    <property type="nucleotide sequence ID" value="XM_016467539.1"/>
</dbReference>
<dbReference type="AlphaFoldDB" id="A0A671ML54"/>
<dbReference type="Proteomes" id="UP000472260">
    <property type="component" value="Unassembled WGS sequence"/>
</dbReference>
<reference evidence="4" key="2">
    <citation type="submission" date="2025-09" db="UniProtKB">
        <authorList>
            <consortium name="Ensembl"/>
        </authorList>
    </citation>
    <scope>IDENTIFICATION</scope>
</reference>
<proteinExistence type="inferred from homology"/>
<feature type="compositionally biased region" description="Basic and acidic residues" evidence="2">
    <location>
        <begin position="243"/>
        <end position="257"/>
    </location>
</feature>
<dbReference type="GO" id="GO:0005737">
    <property type="term" value="C:cytoplasm"/>
    <property type="evidence" value="ECO:0007669"/>
    <property type="project" value="TreeGrafter"/>
</dbReference>
<evidence type="ECO:0000256" key="1">
    <source>
        <dbReference type="ARBA" id="ARBA00038142"/>
    </source>
</evidence>
<dbReference type="PANTHER" id="PTHR15326">
    <property type="entry name" value="SPERMATOGENESIS-ASSOCIATED PROTEIN 2/TAMOZHENNIC"/>
    <property type="match status" value="1"/>
</dbReference>
<dbReference type="Pfam" id="PF21388">
    <property type="entry name" value="SPATA2_PUB-like"/>
    <property type="match status" value="1"/>
</dbReference>
<dbReference type="SUPFAM" id="SSF143503">
    <property type="entry name" value="PUG domain-like"/>
    <property type="match status" value="1"/>
</dbReference>
<dbReference type="PANTHER" id="PTHR15326:SF9">
    <property type="entry name" value="SPERMATOGENESIS-ASSOCIATED PROTEIN 2"/>
    <property type="match status" value="1"/>
</dbReference>
<dbReference type="InterPro" id="IPR048839">
    <property type="entry name" value="SPATA2_PUB-like"/>
</dbReference>
<protein>
    <submittedName>
        <fullName evidence="4">Uncharacterized LOC107673765</fullName>
    </submittedName>
</protein>
<evidence type="ECO:0000313" key="4">
    <source>
        <dbReference type="Ensembl" id="ENSSANP00000034105.1"/>
    </source>
</evidence>
<feature type="region of interest" description="Disordered" evidence="2">
    <location>
        <begin position="224"/>
        <end position="276"/>
    </location>
</feature>
<organism evidence="4 5">
    <name type="scientific">Sinocyclocheilus anshuiensis</name>
    <dbReference type="NCBI Taxonomy" id="1608454"/>
    <lineage>
        <taxon>Eukaryota</taxon>
        <taxon>Metazoa</taxon>
        <taxon>Chordata</taxon>
        <taxon>Craniata</taxon>
        <taxon>Vertebrata</taxon>
        <taxon>Euteleostomi</taxon>
        <taxon>Actinopterygii</taxon>
        <taxon>Neopterygii</taxon>
        <taxon>Teleostei</taxon>
        <taxon>Ostariophysi</taxon>
        <taxon>Cypriniformes</taxon>
        <taxon>Cyprinidae</taxon>
        <taxon>Cyprininae</taxon>
        <taxon>Sinocyclocheilus</taxon>
    </lineage>
</organism>
<reference evidence="4" key="1">
    <citation type="submission" date="2025-08" db="UniProtKB">
        <authorList>
            <consortium name="Ensembl"/>
        </authorList>
    </citation>
    <scope>IDENTIFICATION</scope>
</reference>
<evidence type="ECO:0000256" key="2">
    <source>
        <dbReference type="SAM" id="MobiDB-lite"/>
    </source>
</evidence>
<dbReference type="InterPro" id="IPR036339">
    <property type="entry name" value="PUB-like_dom_sf"/>
</dbReference>
<dbReference type="GeneID" id="107673765"/>
<feature type="region of interest" description="Disordered" evidence="2">
    <location>
        <begin position="491"/>
        <end position="518"/>
    </location>
</feature>
<keyword evidence="5" id="KW-1185">Reference proteome</keyword>
<accession>A0A671ML54</accession>
<comment type="similarity">
    <text evidence="1">Belongs to the SPATA2 family.</text>
</comment>